<dbReference type="GO" id="GO:0003700">
    <property type="term" value="F:DNA-binding transcription factor activity"/>
    <property type="evidence" value="ECO:0007669"/>
    <property type="project" value="InterPro"/>
</dbReference>
<dbReference type="EMBL" id="MCGI01000004">
    <property type="protein sequence ID" value="ODM09850.1"/>
    <property type="molecule type" value="Genomic_DNA"/>
</dbReference>
<dbReference type="PATRIC" id="fig|1432052.3.peg.4671"/>
<dbReference type="RefSeq" id="WP_069158256.1">
    <property type="nucleotide sequence ID" value="NZ_DBFYTC010000263.1"/>
</dbReference>
<gene>
    <name evidence="5" type="primary">chbR_1</name>
    <name evidence="5" type="ORF">BEH84_04218</name>
</gene>
<organism evidence="5 6">
    <name type="scientific">Eisenbergiella tayi</name>
    <dbReference type="NCBI Taxonomy" id="1432052"/>
    <lineage>
        <taxon>Bacteria</taxon>
        <taxon>Bacillati</taxon>
        <taxon>Bacillota</taxon>
        <taxon>Clostridia</taxon>
        <taxon>Lachnospirales</taxon>
        <taxon>Lachnospiraceae</taxon>
        <taxon>Eisenbergiella</taxon>
    </lineage>
</organism>
<accession>A0A1E3AME4</accession>
<dbReference type="SUPFAM" id="SSF46689">
    <property type="entry name" value="Homeodomain-like"/>
    <property type="match status" value="1"/>
</dbReference>
<evidence type="ECO:0000256" key="2">
    <source>
        <dbReference type="ARBA" id="ARBA00023125"/>
    </source>
</evidence>
<evidence type="ECO:0000313" key="5">
    <source>
        <dbReference type="EMBL" id="ODM09850.1"/>
    </source>
</evidence>
<dbReference type="InterPro" id="IPR020449">
    <property type="entry name" value="Tscrpt_reg_AraC-type_HTH"/>
</dbReference>
<keyword evidence="1" id="KW-0805">Transcription regulation</keyword>
<evidence type="ECO:0000256" key="3">
    <source>
        <dbReference type="ARBA" id="ARBA00023163"/>
    </source>
</evidence>
<dbReference type="Gene3D" id="2.60.120.10">
    <property type="entry name" value="Jelly Rolls"/>
    <property type="match status" value="1"/>
</dbReference>
<dbReference type="PANTHER" id="PTHR43280:SF2">
    <property type="entry name" value="HTH-TYPE TRANSCRIPTIONAL REGULATOR EXSA"/>
    <property type="match status" value="1"/>
</dbReference>
<reference evidence="5 6" key="1">
    <citation type="submission" date="2016-07" db="EMBL/GenBank/DDBJ databases">
        <title>Characterization of isolates of Eisenbergiella tayi derived from blood cultures, using whole genome sequencing.</title>
        <authorList>
            <person name="Burdz T."/>
            <person name="Wiebe D."/>
            <person name="Huynh C."/>
            <person name="Bernard K."/>
        </authorList>
    </citation>
    <scope>NUCLEOTIDE SEQUENCE [LARGE SCALE GENOMIC DNA]</scope>
    <source>
        <strain evidence="5 6">NML 120489</strain>
    </source>
</reference>
<dbReference type="Pfam" id="PF12833">
    <property type="entry name" value="HTH_18"/>
    <property type="match status" value="1"/>
</dbReference>
<dbReference type="InterPro" id="IPR037923">
    <property type="entry name" value="HTH-like"/>
</dbReference>
<dbReference type="InterPro" id="IPR018060">
    <property type="entry name" value="HTH_AraC"/>
</dbReference>
<comment type="caution">
    <text evidence="5">The sequence shown here is derived from an EMBL/GenBank/DDBJ whole genome shotgun (WGS) entry which is preliminary data.</text>
</comment>
<protein>
    <submittedName>
        <fullName evidence="5">HTH-type transcriptional regulator ChbR</fullName>
    </submittedName>
</protein>
<dbReference type="Proteomes" id="UP000095003">
    <property type="component" value="Unassembled WGS sequence"/>
</dbReference>
<proteinExistence type="predicted"/>
<dbReference type="InterPro" id="IPR003313">
    <property type="entry name" value="AraC-bd"/>
</dbReference>
<dbReference type="AlphaFoldDB" id="A0A1E3AME4"/>
<sequence length="285" mass="33500">MEIIQWTLPECEQESGAGDAFNANVRETSPLHTHDFYEIFYVNKGKAIHCVNGERIVVSSGAFVFIRPWDVHSYDSLNYSEFQMTSIGFTCDEAAEGFRWSQFPLSMVNVPKLPPHVMLNGAEKTEFENKLKGIESHPRGMERKRYFHSVFPFFIYILCNKIRQTETKQLQVMPPWLSELIEQMSQTENFVQGLPRLLECSSYSHEYIIRIFRKYLHMTPTEFINLRRINYAMGLVVQKKYHITDICYMSGFNNLSHFYAIFKKQTGYTPNEYLKVYGDNLEEER</sequence>
<dbReference type="Gene3D" id="1.10.10.60">
    <property type="entry name" value="Homeodomain-like"/>
    <property type="match status" value="1"/>
</dbReference>
<dbReference type="PROSITE" id="PS00041">
    <property type="entry name" value="HTH_ARAC_FAMILY_1"/>
    <property type="match status" value="1"/>
</dbReference>
<name>A0A1E3AME4_9FIRM</name>
<dbReference type="SMART" id="SM00342">
    <property type="entry name" value="HTH_ARAC"/>
    <property type="match status" value="1"/>
</dbReference>
<dbReference type="PROSITE" id="PS01124">
    <property type="entry name" value="HTH_ARAC_FAMILY_2"/>
    <property type="match status" value="1"/>
</dbReference>
<dbReference type="Pfam" id="PF02311">
    <property type="entry name" value="AraC_binding"/>
    <property type="match status" value="1"/>
</dbReference>
<dbReference type="SUPFAM" id="SSF51215">
    <property type="entry name" value="Regulatory protein AraC"/>
    <property type="match status" value="1"/>
</dbReference>
<dbReference type="InterPro" id="IPR018062">
    <property type="entry name" value="HTH_AraC-typ_CS"/>
</dbReference>
<keyword evidence="2" id="KW-0238">DNA-binding</keyword>
<dbReference type="GO" id="GO:0043565">
    <property type="term" value="F:sequence-specific DNA binding"/>
    <property type="evidence" value="ECO:0007669"/>
    <property type="project" value="InterPro"/>
</dbReference>
<evidence type="ECO:0000256" key="1">
    <source>
        <dbReference type="ARBA" id="ARBA00023015"/>
    </source>
</evidence>
<dbReference type="GeneID" id="93305312"/>
<evidence type="ECO:0000313" key="6">
    <source>
        <dbReference type="Proteomes" id="UP000095003"/>
    </source>
</evidence>
<dbReference type="InterPro" id="IPR009057">
    <property type="entry name" value="Homeodomain-like_sf"/>
</dbReference>
<evidence type="ECO:0000259" key="4">
    <source>
        <dbReference type="PROSITE" id="PS01124"/>
    </source>
</evidence>
<dbReference type="PRINTS" id="PR00032">
    <property type="entry name" value="HTHARAC"/>
</dbReference>
<dbReference type="PANTHER" id="PTHR43280">
    <property type="entry name" value="ARAC-FAMILY TRANSCRIPTIONAL REGULATOR"/>
    <property type="match status" value="1"/>
</dbReference>
<feature type="domain" description="HTH araC/xylS-type" evidence="4">
    <location>
        <begin position="175"/>
        <end position="276"/>
    </location>
</feature>
<dbReference type="InterPro" id="IPR014710">
    <property type="entry name" value="RmlC-like_jellyroll"/>
</dbReference>
<keyword evidence="3" id="KW-0804">Transcription</keyword>